<evidence type="ECO:0000313" key="3">
    <source>
        <dbReference type="Proteomes" id="UP001472677"/>
    </source>
</evidence>
<feature type="compositionally biased region" description="Low complexity" evidence="1">
    <location>
        <begin position="19"/>
        <end position="29"/>
    </location>
</feature>
<proteinExistence type="predicted"/>
<sequence length="158" mass="16672">MEHREVPVQNNDKQILLHGSSSAGKGSSVGEHVRVGRCEVASSKVVVHVRVSLDPKAHVVVHVVEPGKDLEPLTSSGHRASVGVGLSNLKSTMRLQVGKGGNMKGDQARKKASGHTPSKVQLGEWIRGLETELSHSGGEKVVSALAGDNSQRKPDANV</sequence>
<reference evidence="2 3" key="1">
    <citation type="journal article" date="2024" name="G3 (Bethesda)">
        <title>Genome assembly of Hibiscus sabdariffa L. provides insights into metabolisms of medicinal natural products.</title>
        <authorList>
            <person name="Kim T."/>
        </authorList>
    </citation>
    <scope>NUCLEOTIDE SEQUENCE [LARGE SCALE GENOMIC DNA]</scope>
    <source>
        <strain evidence="2">TK-2024</strain>
        <tissue evidence="2">Old leaves</tissue>
    </source>
</reference>
<keyword evidence="3" id="KW-1185">Reference proteome</keyword>
<feature type="region of interest" description="Disordered" evidence="1">
    <location>
        <begin position="98"/>
        <end position="123"/>
    </location>
</feature>
<name>A0ABR2FFY0_9ROSI</name>
<dbReference type="EMBL" id="JBBPBM010000006">
    <property type="protein sequence ID" value="KAK8579843.1"/>
    <property type="molecule type" value="Genomic_DNA"/>
</dbReference>
<organism evidence="2 3">
    <name type="scientific">Hibiscus sabdariffa</name>
    <name type="common">roselle</name>
    <dbReference type="NCBI Taxonomy" id="183260"/>
    <lineage>
        <taxon>Eukaryota</taxon>
        <taxon>Viridiplantae</taxon>
        <taxon>Streptophyta</taxon>
        <taxon>Embryophyta</taxon>
        <taxon>Tracheophyta</taxon>
        <taxon>Spermatophyta</taxon>
        <taxon>Magnoliopsida</taxon>
        <taxon>eudicotyledons</taxon>
        <taxon>Gunneridae</taxon>
        <taxon>Pentapetalae</taxon>
        <taxon>rosids</taxon>
        <taxon>malvids</taxon>
        <taxon>Malvales</taxon>
        <taxon>Malvaceae</taxon>
        <taxon>Malvoideae</taxon>
        <taxon>Hibiscus</taxon>
    </lineage>
</organism>
<comment type="caution">
    <text evidence="2">The sequence shown here is derived from an EMBL/GenBank/DDBJ whole genome shotgun (WGS) entry which is preliminary data.</text>
</comment>
<dbReference type="Proteomes" id="UP001472677">
    <property type="component" value="Unassembled WGS sequence"/>
</dbReference>
<protein>
    <submittedName>
        <fullName evidence="2">Uncharacterized protein</fullName>
    </submittedName>
</protein>
<feature type="region of interest" description="Disordered" evidence="1">
    <location>
        <begin position="1"/>
        <end position="29"/>
    </location>
</feature>
<evidence type="ECO:0000313" key="2">
    <source>
        <dbReference type="EMBL" id="KAK8579843.1"/>
    </source>
</evidence>
<accession>A0ABR2FFY0</accession>
<gene>
    <name evidence="2" type="ORF">V6N12_070147</name>
</gene>
<evidence type="ECO:0000256" key="1">
    <source>
        <dbReference type="SAM" id="MobiDB-lite"/>
    </source>
</evidence>